<feature type="transmembrane region" description="Helical" evidence="1">
    <location>
        <begin position="156"/>
        <end position="175"/>
    </location>
</feature>
<organism evidence="2 3">
    <name type="scientific">Chengkuizengella marina</name>
    <dbReference type="NCBI Taxonomy" id="2507566"/>
    <lineage>
        <taxon>Bacteria</taxon>
        <taxon>Bacillati</taxon>
        <taxon>Bacillota</taxon>
        <taxon>Bacilli</taxon>
        <taxon>Bacillales</taxon>
        <taxon>Paenibacillaceae</taxon>
        <taxon>Chengkuizengella</taxon>
    </lineage>
</organism>
<accession>A0A6N9Q2B4</accession>
<reference evidence="2 3" key="1">
    <citation type="submission" date="2019-01" db="EMBL/GenBank/DDBJ databases">
        <title>Chengkuizengella sp. nov., isolated from deep-sea sediment of East Pacific Ocean.</title>
        <authorList>
            <person name="Yang J."/>
            <person name="Lai Q."/>
            <person name="Shao Z."/>
        </authorList>
    </citation>
    <scope>NUCLEOTIDE SEQUENCE [LARGE SCALE GENOMIC DNA]</scope>
    <source>
        <strain evidence="2 3">YPA3-1-1</strain>
    </source>
</reference>
<feature type="transmembrane region" description="Helical" evidence="1">
    <location>
        <begin position="114"/>
        <end position="136"/>
    </location>
</feature>
<keyword evidence="1" id="KW-1133">Transmembrane helix</keyword>
<gene>
    <name evidence="2" type="ORF">ERL59_06865</name>
</gene>
<evidence type="ECO:0000313" key="3">
    <source>
        <dbReference type="Proteomes" id="UP000448943"/>
    </source>
</evidence>
<comment type="caution">
    <text evidence="2">The sequence shown here is derived from an EMBL/GenBank/DDBJ whole genome shotgun (WGS) entry which is preliminary data.</text>
</comment>
<dbReference type="RefSeq" id="WP_160645471.1">
    <property type="nucleotide sequence ID" value="NZ_SIJB01000017.1"/>
</dbReference>
<protein>
    <recommendedName>
        <fullName evidence="4">DUF1700 domain-containing protein</fullName>
    </recommendedName>
</protein>
<evidence type="ECO:0000256" key="1">
    <source>
        <dbReference type="SAM" id="Phobius"/>
    </source>
</evidence>
<proteinExistence type="predicted"/>
<dbReference type="EMBL" id="SIJB01000017">
    <property type="protein sequence ID" value="NBI28674.1"/>
    <property type="molecule type" value="Genomic_DNA"/>
</dbReference>
<evidence type="ECO:0000313" key="2">
    <source>
        <dbReference type="EMBL" id="NBI28674.1"/>
    </source>
</evidence>
<feature type="transmembrane region" description="Helical" evidence="1">
    <location>
        <begin position="81"/>
        <end position="102"/>
    </location>
</feature>
<feature type="transmembrane region" description="Helical" evidence="1">
    <location>
        <begin position="187"/>
        <end position="209"/>
    </location>
</feature>
<dbReference type="OrthoDB" id="2705958at2"/>
<keyword evidence="1" id="KW-0472">Membrane</keyword>
<sequence>MTYHKVKKLYLEQLGNELKKHAEKDEILIDYEQHISELANDCDIEIQTEQEWMFYITERLGTPKGVARIWKEELAVSQNRTLIYFLLVNLLFFIFGGLLTVLHFTLGLQWFSEVWRFLTSIPSLLMILYMFFWALLGYEMGKSFGANGKKLLKKTFAIAIIPNLSLLFLVLFQIVPHEWFHPLLTKTFILLCITSTVFLYPISYLGFCWGKKKSV</sequence>
<keyword evidence="1" id="KW-0812">Transmembrane</keyword>
<keyword evidence="3" id="KW-1185">Reference proteome</keyword>
<dbReference type="AlphaFoldDB" id="A0A6N9Q2B4"/>
<name>A0A6N9Q2B4_9BACL</name>
<dbReference type="Proteomes" id="UP000448943">
    <property type="component" value="Unassembled WGS sequence"/>
</dbReference>
<evidence type="ECO:0008006" key="4">
    <source>
        <dbReference type="Google" id="ProtNLM"/>
    </source>
</evidence>